<dbReference type="InterPro" id="IPR053540">
    <property type="entry name" value="BABR_hydratase"/>
</dbReference>
<dbReference type="EC" id="4.2.1.161" evidence="2"/>
<dbReference type="NCBIfam" id="TIGR03460">
    <property type="entry name" value="crt_membr_arch"/>
    <property type="match status" value="1"/>
</dbReference>
<dbReference type="Pfam" id="PF04240">
    <property type="entry name" value="Caroten_synth"/>
    <property type="match status" value="1"/>
</dbReference>
<protein>
    <submittedName>
        <fullName evidence="2">Bisanhydrobacterioruberin hydratase</fullName>
        <ecNumber evidence="2">4.2.1.161</ecNumber>
    </submittedName>
</protein>
<evidence type="ECO:0000256" key="1">
    <source>
        <dbReference type="SAM" id="Phobius"/>
    </source>
</evidence>
<proteinExistence type="predicted"/>
<keyword evidence="1" id="KW-1133">Transmembrane helix</keyword>
<organism evidence="2 3">
    <name type="scientific">Halobacterium litoreum</name>
    <dbReference type="NCBI Taxonomy" id="2039234"/>
    <lineage>
        <taxon>Archaea</taxon>
        <taxon>Methanobacteriati</taxon>
        <taxon>Methanobacteriota</taxon>
        <taxon>Stenosarchaea group</taxon>
        <taxon>Halobacteria</taxon>
        <taxon>Halobacteriales</taxon>
        <taxon>Halobacteriaceae</taxon>
        <taxon>Halobacterium</taxon>
    </lineage>
</organism>
<feature type="transmembrane region" description="Helical" evidence="1">
    <location>
        <begin position="154"/>
        <end position="176"/>
    </location>
</feature>
<dbReference type="GO" id="GO:0016829">
    <property type="term" value="F:lyase activity"/>
    <property type="evidence" value="ECO:0007669"/>
    <property type="project" value="UniProtKB-KW"/>
</dbReference>
<dbReference type="PANTHER" id="PTHR39419">
    <property type="entry name" value="SLL0814 PROTEIN"/>
    <property type="match status" value="1"/>
</dbReference>
<dbReference type="InterPro" id="IPR017823">
    <property type="entry name" value="CruF"/>
</dbReference>
<keyword evidence="2" id="KW-0456">Lyase</keyword>
<keyword evidence="3" id="KW-1185">Reference proteome</keyword>
<gene>
    <name evidence="2" type="primary">cruF</name>
    <name evidence="2" type="ORF">ACFOKC_05250</name>
</gene>
<name>A0ABD5NCU5_9EURY</name>
<dbReference type="Proteomes" id="UP001595660">
    <property type="component" value="Unassembled WGS sequence"/>
</dbReference>
<feature type="transmembrane region" description="Helical" evidence="1">
    <location>
        <begin position="121"/>
        <end position="142"/>
    </location>
</feature>
<dbReference type="PANTHER" id="PTHR39419:SF1">
    <property type="entry name" value="SLL0814 PROTEIN"/>
    <property type="match status" value="1"/>
</dbReference>
<comment type="caution">
    <text evidence="2">The sequence shown here is derived from an EMBL/GenBank/DDBJ whole genome shotgun (WGS) entry which is preliminary data.</text>
</comment>
<feature type="transmembrane region" description="Helical" evidence="1">
    <location>
        <begin position="20"/>
        <end position="39"/>
    </location>
</feature>
<evidence type="ECO:0000313" key="3">
    <source>
        <dbReference type="Proteomes" id="UP001595660"/>
    </source>
</evidence>
<dbReference type="GeneID" id="69116951"/>
<feature type="transmembrane region" description="Helical" evidence="1">
    <location>
        <begin position="51"/>
        <end position="72"/>
    </location>
</feature>
<dbReference type="RefSeq" id="WP_232571741.1">
    <property type="nucleotide sequence ID" value="NZ_CP089466.1"/>
</dbReference>
<dbReference type="NCBIfam" id="NF041333">
    <property type="entry name" value="CruF_Halo"/>
    <property type="match status" value="1"/>
</dbReference>
<keyword evidence="1" id="KW-0812">Transmembrane</keyword>
<dbReference type="InterPro" id="IPR007354">
    <property type="entry name" value="CruF-like"/>
</dbReference>
<keyword evidence="1" id="KW-0472">Membrane</keyword>
<feature type="transmembrane region" description="Helical" evidence="1">
    <location>
        <begin position="192"/>
        <end position="210"/>
    </location>
</feature>
<dbReference type="EMBL" id="JBHRWN010000002">
    <property type="protein sequence ID" value="MFC3477126.1"/>
    <property type="molecule type" value="Genomic_DNA"/>
</dbReference>
<accession>A0ABD5NCU5</accession>
<reference evidence="2 3" key="1">
    <citation type="journal article" date="2019" name="Int. J. Syst. Evol. Microbiol.">
        <title>The Global Catalogue of Microorganisms (GCM) 10K type strain sequencing project: providing services to taxonomists for standard genome sequencing and annotation.</title>
        <authorList>
            <consortium name="The Broad Institute Genomics Platform"/>
            <consortium name="The Broad Institute Genome Sequencing Center for Infectious Disease"/>
            <person name="Wu L."/>
            <person name="Ma J."/>
        </authorList>
    </citation>
    <scope>NUCLEOTIDE SEQUENCE [LARGE SCALE GENOMIC DNA]</scope>
    <source>
        <strain evidence="2 3">CGMCC 1.12562</strain>
    </source>
</reference>
<evidence type="ECO:0000313" key="2">
    <source>
        <dbReference type="EMBL" id="MFC3477126.1"/>
    </source>
</evidence>
<dbReference type="AlphaFoldDB" id="A0ABD5NCU5"/>
<sequence>MRDRAALERRLDALVADNRFEIAVVFPAVGAVLLLASAWDLLPAPFSFNPYLILFGTLVMRLPLIAGLAPLVDRKAAAALLALTAYAYGIELVGVATGWPYGHFEYLVELGPMLLGAVPAGLPVFFFPLVVNSYLLALLLLGPRADSPVVRLPAVAALVLWMDVVLDPAAVALGFWTYDAGGVYYGVPLSNYLGWVLSASVSVAVLDWGFSRTGLRDRLASCAFLLDDLVSFVILWGVVNAAFGQFVPALAAGVLGAALLATDRFDFGVFDRSPARL</sequence>
<feature type="transmembrane region" description="Helical" evidence="1">
    <location>
        <begin position="79"/>
        <end position="101"/>
    </location>
</feature>